<comment type="caution">
    <text evidence="4">The sequence shown here is derived from an EMBL/GenBank/DDBJ whole genome shotgun (WGS) entry which is preliminary data.</text>
</comment>
<dbReference type="GO" id="GO:0005886">
    <property type="term" value="C:plasma membrane"/>
    <property type="evidence" value="ECO:0007669"/>
    <property type="project" value="TreeGrafter"/>
</dbReference>
<evidence type="ECO:0000256" key="2">
    <source>
        <dbReference type="SAM" id="Phobius"/>
    </source>
</evidence>
<keyword evidence="2" id="KW-0812">Transmembrane</keyword>
<proteinExistence type="predicted"/>
<feature type="transmembrane region" description="Helical" evidence="2">
    <location>
        <begin position="12"/>
        <end position="34"/>
    </location>
</feature>
<dbReference type="Proteomes" id="UP000268007">
    <property type="component" value="Unassembled WGS sequence"/>
</dbReference>
<feature type="region of interest" description="Disordered" evidence="1">
    <location>
        <begin position="1014"/>
        <end position="1036"/>
    </location>
</feature>
<keyword evidence="2" id="KW-0472">Membrane</keyword>
<reference evidence="4 5" key="1">
    <citation type="submission" date="2018-10" db="EMBL/GenBank/DDBJ databases">
        <title>Genomic Encyclopedia of Archaeal and Bacterial Type Strains, Phase II (KMG-II): from individual species to whole genera.</title>
        <authorList>
            <person name="Goeker M."/>
        </authorList>
    </citation>
    <scope>NUCLEOTIDE SEQUENCE [LARGE SCALE GENOMIC DNA]</scope>
    <source>
        <strain evidence="4 5">DSM 18602</strain>
    </source>
</reference>
<accession>A0A495IYR0</accession>
<feature type="domain" description="AsmA" evidence="3">
    <location>
        <begin position="11"/>
        <end position="174"/>
    </location>
</feature>
<dbReference type="AlphaFoldDB" id="A0A495IYR0"/>
<gene>
    <name evidence="4" type="ORF">BDD43_1097</name>
</gene>
<dbReference type="GO" id="GO:0090313">
    <property type="term" value="P:regulation of protein targeting to membrane"/>
    <property type="evidence" value="ECO:0007669"/>
    <property type="project" value="TreeGrafter"/>
</dbReference>
<dbReference type="RefSeq" id="WP_121196766.1">
    <property type="nucleotide sequence ID" value="NZ_RBKU01000001.1"/>
</dbReference>
<dbReference type="PANTHER" id="PTHR30441">
    <property type="entry name" value="DUF748 DOMAIN-CONTAINING PROTEIN"/>
    <property type="match status" value="1"/>
</dbReference>
<dbReference type="InterPro" id="IPR052894">
    <property type="entry name" value="AsmA-related"/>
</dbReference>
<dbReference type="OrthoDB" id="596403at2"/>
<dbReference type="PANTHER" id="PTHR30441:SF8">
    <property type="entry name" value="DUF748 DOMAIN-CONTAINING PROTEIN"/>
    <property type="match status" value="1"/>
</dbReference>
<name>A0A495IYR0_9SPHI</name>
<dbReference type="InterPro" id="IPR007844">
    <property type="entry name" value="AsmA"/>
</dbReference>
<dbReference type="EMBL" id="RBKU01000001">
    <property type="protein sequence ID" value="RKR80959.1"/>
    <property type="molecule type" value="Genomic_DNA"/>
</dbReference>
<dbReference type="Pfam" id="PF05170">
    <property type="entry name" value="AsmA"/>
    <property type="match status" value="1"/>
</dbReference>
<protein>
    <submittedName>
        <fullName evidence="4">AsmA protein</fullName>
    </submittedName>
</protein>
<evidence type="ECO:0000259" key="3">
    <source>
        <dbReference type="Pfam" id="PF05170"/>
    </source>
</evidence>
<keyword evidence="5" id="KW-1185">Reference proteome</keyword>
<sequence length="1036" mass="115044">MKVSIKKIGLKIIKTGSIVLGTILLLMLLVPLLFPSAVTKKINQWANSNINGHVVFSGTSLSFFKHFPALTLTLYDVTLKGSAPFEKDTLIAAKEIAFGIDVSSLFKSKVKIGKIYLSNAFINLQADSLGRANYYVYKSSAQKSAAQADSSSASLGIDQILIENSRLVYNDRSLPMMVIARNFNYTGSGDLSKDVFALHTHTQIQSLDLYYNKQPYILSKKVNADLVTRINTKSLDFVFQKNDLMINQLPVQFTGKFGFLKDGYDMDFKIDSHESDLSDIFTALPAEYQKMLEKTDVDGSGNLQISLKGKYIVKDKIMPDLDISLKIRNGYVNNQKSPSPVRNLFLNMESKLPGLNPDSLYVNVDSIYFNIGKDYFSSIIRVKGIKEPQIYAKVNTEIDLEKWNTAFGIKPFQVRGRYSLHLLAEGRYAKGTVSNKLKKVDTVITSIPKFTLTSSFKNGYFKYAKLPQAINNIGFNMRANCPDNNYKHISLAIDNLNASALNNYIKGYFNLANVNDFPVDAGLQAKFHLADLKQFLPADSIQIEGDLDANVKVKGKYIATKHKFPLTVADVVLKNGSIQTKYYPHPIQKINIDTRITNHTGTLNGTNVSIKPISFQFEGQPFSLKAELHNFANLEYDIQSKGTINIGKIYQVFAQKGYNVHGSIAANVALKGKQSDAVAGHYDKLQNSGTLKVKNMTLLWDMFPQPFTISKGDFSFNQDKMLFDSFTGHYGNSTMILNGNLTNVIDYAVKPGSILKGQFNLTSNLLVANDFMAYSGAPQGSSSTTGVIMVPKNLNLVITANVKKLTYNGLLINDAKSQMTINNGNINLKQTGFNLIGTPVSMDANYLSVSPQRAYFDYHINAKDFDIKKAYNKIKLFRDMATAAEHAEGLVSLDYQLSGRLNSDMQPVYASLKGGGVLSARQIKMHGFKLLNAIGNSAKRDSLSKNPDVSQIDIKTKIANNIITIERTKMRIAGFRARFEGQVSFDKKMDLQFRLGLPPLGIIGIPMNITGTQDKPKIRLGKGKKEDELQATNDDK</sequence>
<keyword evidence="2" id="KW-1133">Transmembrane helix</keyword>
<evidence type="ECO:0000313" key="5">
    <source>
        <dbReference type="Proteomes" id="UP000268007"/>
    </source>
</evidence>
<feature type="compositionally biased region" description="Basic and acidic residues" evidence="1">
    <location>
        <begin position="1023"/>
        <end position="1036"/>
    </location>
</feature>
<evidence type="ECO:0000256" key="1">
    <source>
        <dbReference type="SAM" id="MobiDB-lite"/>
    </source>
</evidence>
<organism evidence="4 5">
    <name type="scientific">Mucilaginibacter gracilis</name>
    <dbReference type="NCBI Taxonomy" id="423350"/>
    <lineage>
        <taxon>Bacteria</taxon>
        <taxon>Pseudomonadati</taxon>
        <taxon>Bacteroidota</taxon>
        <taxon>Sphingobacteriia</taxon>
        <taxon>Sphingobacteriales</taxon>
        <taxon>Sphingobacteriaceae</taxon>
        <taxon>Mucilaginibacter</taxon>
    </lineage>
</organism>
<evidence type="ECO:0000313" key="4">
    <source>
        <dbReference type="EMBL" id="RKR80959.1"/>
    </source>
</evidence>